<name>A0A0A7IE11_9BIFI</name>
<organism evidence="2 3">
    <name type="scientific">Bifidobacterium pseudolongum PV8-2</name>
    <dbReference type="NCBI Taxonomy" id="1447715"/>
    <lineage>
        <taxon>Bacteria</taxon>
        <taxon>Bacillati</taxon>
        <taxon>Actinomycetota</taxon>
        <taxon>Actinomycetes</taxon>
        <taxon>Bifidobacteriales</taxon>
        <taxon>Bifidobacteriaceae</taxon>
        <taxon>Bifidobacterium</taxon>
    </lineage>
</organism>
<keyword evidence="1" id="KW-0732">Signal</keyword>
<evidence type="ECO:0000313" key="2">
    <source>
        <dbReference type="EMBL" id="AIZ17039.1"/>
    </source>
</evidence>
<evidence type="ECO:0000313" key="3">
    <source>
        <dbReference type="Proteomes" id="UP000030636"/>
    </source>
</evidence>
<dbReference type="AlphaFoldDB" id="A0A0A7IE11"/>
<evidence type="ECO:0008006" key="4">
    <source>
        <dbReference type="Google" id="ProtNLM"/>
    </source>
</evidence>
<keyword evidence="3" id="KW-1185">Reference proteome</keyword>
<protein>
    <recommendedName>
        <fullName evidence="4">DUF4878 domain-containing protein</fullName>
    </recommendedName>
</protein>
<gene>
    <name evidence="2" type="ORF">AH67_04485</name>
</gene>
<feature type="chain" id="PRO_5038390272" description="DUF4878 domain-containing protein" evidence="1">
    <location>
        <begin position="29"/>
        <end position="390"/>
    </location>
</feature>
<dbReference type="RefSeq" id="WP_022857512.1">
    <property type="nucleotide sequence ID" value="NZ_CP007457.1"/>
</dbReference>
<dbReference type="EMBL" id="CP007457">
    <property type="protein sequence ID" value="AIZ17039.1"/>
    <property type="molecule type" value="Genomic_DNA"/>
</dbReference>
<proteinExistence type="predicted"/>
<dbReference type="KEGG" id="bpsp:AH67_04485"/>
<dbReference type="Proteomes" id="UP000030636">
    <property type="component" value="Chromosome"/>
</dbReference>
<sequence length="390" mass="42685">MKHINRCLTALVALALLLPAAACGQANYDPQSVAQVLLDAMQNSDYSTISAHTSPVATNPDGYVLKAIKPNTPLSDPHVADVHKVSDTASDVTVTYTVGSEPTTIVWHMTKHNGVWRVPMEQVLPAVGFVDERHDAGRYRLNGTVSDFTDTMWLVTPGIYTVTTDNGWNGAEWSEPIRITDPKAGTVQATTVDQKDHSDDFTLIELYKKNDKLRDIVTNALVNNSACSAIANAIGAQQKLAPYPERDGIPKLTDACSPTFAAFTELDVIGKENTHPDSDGWFDFTVNATGGGRVAESWNVFQDDWDSWPKAINWFNGLPQGAQQNTGCLLTGEDQPNYTVCATFEQHDVKVTGLKVKVRYTDNAVRVTDWGDTAHRLYPHIPTLQEGASQ</sequence>
<evidence type="ECO:0000256" key="1">
    <source>
        <dbReference type="SAM" id="SignalP"/>
    </source>
</evidence>
<feature type="signal peptide" evidence="1">
    <location>
        <begin position="1"/>
        <end position="28"/>
    </location>
</feature>
<reference evidence="2 3" key="1">
    <citation type="journal article" date="2015" name="Genome Announc.">
        <title>Bifidobacterium pseudolongum Strain PV8-2, Isolated from a Stool Sample of an Anemic Kenyan Infant.</title>
        <authorList>
            <person name="Vazquez-Gutierrez P."/>
            <person name="Lacroix C."/>
            <person name="Chassard C."/>
            <person name="Klumpp J."/>
            <person name="Stevens M.J."/>
            <person name="Jans C."/>
        </authorList>
    </citation>
    <scope>NUCLEOTIDE SEQUENCE [LARGE SCALE GENOMIC DNA]</scope>
    <source>
        <strain evidence="2 3">PV8-2</strain>
    </source>
</reference>
<dbReference type="HOGENOM" id="CLU_707261_0_0_11"/>
<accession>A0A0A7IE11</accession>